<gene>
    <name evidence="1" type="ORF">LCGC14_0960770</name>
</gene>
<organism evidence="1">
    <name type="scientific">marine sediment metagenome</name>
    <dbReference type="NCBI Taxonomy" id="412755"/>
    <lineage>
        <taxon>unclassified sequences</taxon>
        <taxon>metagenomes</taxon>
        <taxon>ecological metagenomes</taxon>
    </lineage>
</organism>
<accession>A0A0F9QXQ0</accession>
<sequence length="70" mass="7989">MTDPRDYDDMRYKDLGPMIDRLTEQNTALLSALELIDSAFRLAEKSTPANLRRAIIFTGRAAIARSRMED</sequence>
<reference evidence="1" key="1">
    <citation type="journal article" date="2015" name="Nature">
        <title>Complex archaea that bridge the gap between prokaryotes and eukaryotes.</title>
        <authorList>
            <person name="Spang A."/>
            <person name="Saw J.H."/>
            <person name="Jorgensen S.L."/>
            <person name="Zaremba-Niedzwiedzka K."/>
            <person name="Martijn J."/>
            <person name="Lind A.E."/>
            <person name="van Eijk R."/>
            <person name="Schleper C."/>
            <person name="Guy L."/>
            <person name="Ettema T.J."/>
        </authorList>
    </citation>
    <scope>NUCLEOTIDE SEQUENCE</scope>
</reference>
<evidence type="ECO:0000313" key="1">
    <source>
        <dbReference type="EMBL" id="KKN17931.1"/>
    </source>
</evidence>
<comment type="caution">
    <text evidence="1">The sequence shown here is derived from an EMBL/GenBank/DDBJ whole genome shotgun (WGS) entry which is preliminary data.</text>
</comment>
<protein>
    <submittedName>
        <fullName evidence="1">Uncharacterized protein</fullName>
    </submittedName>
</protein>
<proteinExistence type="predicted"/>
<dbReference type="EMBL" id="LAZR01003474">
    <property type="protein sequence ID" value="KKN17931.1"/>
    <property type="molecule type" value="Genomic_DNA"/>
</dbReference>
<name>A0A0F9QXQ0_9ZZZZ</name>
<dbReference type="AlphaFoldDB" id="A0A0F9QXQ0"/>